<evidence type="ECO:0000313" key="1">
    <source>
        <dbReference type="EMBL" id="MBE9116310.1"/>
    </source>
</evidence>
<sequence length="88" mass="9800">MKIEDFSASNCRCCNYYKPEGRRGGTCSQLGVPVRGCWKTCCLGVPAFASQPDLLKDEIVYLEHSLSLECGQECSNLRKPNISEVTHK</sequence>
<dbReference type="Proteomes" id="UP000654482">
    <property type="component" value="Unassembled WGS sequence"/>
</dbReference>
<protein>
    <submittedName>
        <fullName evidence="1">Uncharacterized protein</fullName>
    </submittedName>
</protein>
<dbReference type="EMBL" id="JADEWZ010000013">
    <property type="protein sequence ID" value="MBE9116310.1"/>
    <property type="molecule type" value="Genomic_DNA"/>
</dbReference>
<dbReference type="AlphaFoldDB" id="A0A8J7JAI9"/>
<comment type="caution">
    <text evidence="1">The sequence shown here is derived from an EMBL/GenBank/DDBJ whole genome shotgun (WGS) entry which is preliminary data.</text>
</comment>
<accession>A0A8J7JAI9</accession>
<dbReference type="RefSeq" id="WP_194029403.1">
    <property type="nucleotide sequence ID" value="NZ_JADEWZ010000013.1"/>
</dbReference>
<proteinExistence type="predicted"/>
<reference evidence="1" key="1">
    <citation type="submission" date="2020-10" db="EMBL/GenBank/DDBJ databases">
        <authorList>
            <person name="Castelo-Branco R."/>
            <person name="Eusebio N."/>
            <person name="Adriana R."/>
            <person name="Vieira A."/>
            <person name="Brugerolle De Fraissinette N."/>
            <person name="Rezende De Castro R."/>
            <person name="Schneider M.P."/>
            <person name="Vasconcelos V."/>
            <person name="Leao P.N."/>
        </authorList>
    </citation>
    <scope>NUCLEOTIDE SEQUENCE</scope>
    <source>
        <strain evidence="1">LEGE 07157</strain>
    </source>
</reference>
<organism evidence="1 2">
    <name type="scientific">Lusitaniella coriacea LEGE 07157</name>
    <dbReference type="NCBI Taxonomy" id="945747"/>
    <lineage>
        <taxon>Bacteria</taxon>
        <taxon>Bacillati</taxon>
        <taxon>Cyanobacteriota</taxon>
        <taxon>Cyanophyceae</taxon>
        <taxon>Spirulinales</taxon>
        <taxon>Lusitaniellaceae</taxon>
        <taxon>Lusitaniella</taxon>
    </lineage>
</organism>
<gene>
    <name evidence="1" type="ORF">IQ249_10415</name>
</gene>
<evidence type="ECO:0000313" key="2">
    <source>
        <dbReference type="Proteomes" id="UP000654482"/>
    </source>
</evidence>
<keyword evidence="2" id="KW-1185">Reference proteome</keyword>
<name>A0A8J7JAI9_9CYAN</name>